<accession>A0A8H7BNN7</accession>
<dbReference type="Proteomes" id="UP000605846">
    <property type="component" value="Unassembled WGS sequence"/>
</dbReference>
<dbReference type="PANTHER" id="PTHR15245">
    <property type="entry name" value="SYMPLEKIN-RELATED"/>
    <property type="match status" value="1"/>
</dbReference>
<evidence type="ECO:0000256" key="2">
    <source>
        <dbReference type="ARBA" id="ARBA00022664"/>
    </source>
</evidence>
<dbReference type="Gene3D" id="1.25.10.10">
    <property type="entry name" value="Leucine-rich Repeat Variant"/>
    <property type="match status" value="1"/>
</dbReference>
<dbReference type="InterPro" id="IPR032460">
    <property type="entry name" value="Symplekin/Pta1_N"/>
</dbReference>
<keyword evidence="2" id="KW-0507">mRNA processing</keyword>
<dbReference type="InterPro" id="IPR021850">
    <property type="entry name" value="Symplekin/Pta1"/>
</dbReference>
<dbReference type="GO" id="GO:0005847">
    <property type="term" value="C:mRNA cleavage and polyadenylation specificity factor complex"/>
    <property type="evidence" value="ECO:0007669"/>
    <property type="project" value="TreeGrafter"/>
</dbReference>
<feature type="compositionally biased region" description="Basic and acidic residues" evidence="4">
    <location>
        <begin position="266"/>
        <end position="284"/>
    </location>
</feature>
<proteinExistence type="predicted"/>
<evidence type="ECO:0000256" key="1">
    <source>
        <dbReference type="ARBA" id="ARBA00004123"/>
    </source>
</evidence>
<keyword evidence="8" id="KW-1185">Reference proteome</keyword>
<evidence type="ECO:0000313" key="8">
    <source>
        <dbReference type="Proteomes" id="UP000605846"/>
    </source>
</evidence>
<feature type="domain" description="Symplekin/Pta1 N-terminal" evidence="5">
    <location>
        <begin position="55"/>
        <end position="251"/>
    </location>
</feature>
<feature type="compositionally biased region" description="Polar residues" evidence="4">
    <location>
        <begin position="348"/>
        <end position="364"/>
    </location>
</feature>
<dbReference type="InterPro" id="IPR022075">
    <property type="entry name" value="Symplekin_C"/>
</dbReference>
<gene>
    <name evidence="7" type="ORF">EC973_008156</name>
</gene>
<sequence length="1026" mass="115891">MDPTQQLEQLRKFDEDIFSHPENVQSYATNGFLQALSGLTETALEKEITNHEELSILKNAIRAFTSVLPHIFKAVCQNEGESRMWDSALVLITRVRNNFASHRNAGVRINALKCMQVLVLIWSRKESNNGPSQLNMSLNSIPADHRLLDIQKLESEGNTVFSDMLEWLRRNGESGTVFTAIINCLVTIVVNRPQFIQPLLGVFVSWPKSPPSDASPVERRNVEKAIKVSLVTMIRNETLAPHKTELINAFGYLGGNTAIFMTRQQRMQEREQRERGKRGQEELKRKRVIAPSENETDKRQKVTGAAENPIAQFDVTSLPLNSVVEICIAVLNTVSLDVVKDRLGMLPTSDNRPGTSTSISTGIQPSEPDQKAQTDLEVSEAKPIKAEPVTTPQPREPLASAQERASQALKMQPYELSAPATLSDNTQLDMLKMSVQRIFDAGNLVQPKVTGADADSSVTRRQPSVWCSSSKTMWLLLVAKLLTRGMGDKRYKGGSLSADREDVDMDNKLNIAEEDSRPEQLKEMLLDFIVDDFPARHDLALKWLHEEFHCDLMRQRANPDYEPQYYKWLLRLLKKGIPKLDVKDKTLSKLLIDVPALNGDVVDIIRNQMKEQPERFVSCVSTLRDLVTSRLTVRDKSLSVLLDLCISPDIKTRSTSIVAVKKWVPDHVAISPKVEQYAIEAIQTLTKEPPMRSDGEDTVMDETNESEWSEQDVVRHAELFFILCAKKQELLNELFTVYIDASDHVQRLLRQHIYNMIKSIGMHSPKLIETIRNFPPGGETLVIRILVILCDTVRPTTELVAAVREIYQKRSLDAKFLIPIISGLTKEDIRQSLPKIVELLNNTEGQRKVVKKVFSRIVSSNDGVMPPMTPSALLLALHDMEGNVPLPKAVEAINICFTMPDTFESKHVVVALQQLVDQPKIPLLLMVTMIRTVAVYKILINFILSLLQKLISKNVWTYPKLWDGFVKCIERTLPNSVKTAASLPKPQLEEILTRVPAIQSPLREYAEQNRVMRVLVLMKEMGLMEE</sequence>
<evidence type="ECO:0000256" key="4">
    <source>
        <dbReference type="SAM" id="MobiDB-lite"/>
    </source>
</evidence>
<feature type="compositionally biased region" description="Basic and acidic residues" evidence="4">
    <location>
        <begin position="368"/>
        <end position="385"/>
    </location>
</feature>
<evidence type="ECO:0000259" key="5">
    <source>
        <dbReference type="Pfam" id="PF11935"/>
    </source>
</evidence>
<organism evidence="7 8">
    <name type="scientific">Apophysomyces ossiformis</name>
    <dbReference type="NCBI Taxonomy" id="679940"/>
    <lineage>
        <taxon>Eukaryota</taxon>
        <taxon>Fungi</taxon>
        <taxon>Fungi incertae sedis</taxon>
        <taxon>Mucoromycota</taxon>
        <taxon>Mucoromycotina</taxon>
        <taxon>Mucoromycetes</taxon>
        <taxon>Mucorales</taxon>
        <taxon>Mucorineae</taxon>
        <taxon>Mucoraceae</taxon>
        <taxon>Apophysomyces</taxon>
    </lineage>
</organism>
<dbReference type="Pfam" id="PF11935">
    <property type="entry name" value="SYMPK_PTA1_N"/>
    <property type="match status" value="1"/>
</dbReference>
<feature type="domain" description="Symplekin C-terminal" evidence="6">
    <location>
        <begin position="813"/>
        <end position="993"/>
    </location>
</feature>
<evidence type="ECO:0000313" key="7">
    <source>
        <dbReference type="EMBL" id="KAF7726961.1"/>
    </source>
</evidence>
<dbReference type="GO" id="GO:0006397">
    <property type="term" value="P:mRNA processing"/>
    <property type="evidence" value="ECO:0007669"/>
    <property type="project" value="UniProtKB-KW"/>
</dbReference>
<protein>
    <recommendedName>
        <fullName evidence="9">Symplekin</fullName>
    </recommendedName>
</protein>
<dbReference type="AlphaFoldDB" id="A0A8H7BNN7"/>
<evidence type="ECO:0000256" key="3">
    <source>
        <dbReference type="ARBA" id="ARBA00023242"/>
    </source>
</evidence>
<dbReference type="InterPro" id="IPR016024">
    <property type="entry name" value="ARM-type_fold"/>
</dbReference>
<evidence type="ECO:0000259" key="6">
    <source>
        <dbReference type="Pfam" id="PF12295"/>
    </source>
</evidence>
<dbReference type="OrthoDB" id="331600at2759"/>
<dbReference type="Pfam" id="PF12295">
    <property type="entry name" value="Symplekin_C"/>
    <property type="match status" value="1"/>
</dbReference>
<name>A0A8H7BNN7_9FUNG</name>
<dbReference type="EMBL" id="JABAYA010000068">
    <property type="protein sequence ID" value="KAF7726961.1"/>
    <property type="molecule type" value="Genomic_DNA"/>
</dbReference>
<comment type="caution">
    <text evidence="7">The sequence shown here is derived from an EMBL/GenBank/DDBJ whole genome shotgun (WGS) entry which is preliminary data.</text>
</comment>
<dbReference type="PANTHER" id="PTHR15245:SF20">
    <property type="entry name" value="SYMPLEKIN"/>
    <property type="match status" value="1"/>
</dbReference>
<comment type="subcellular location">
    <subcellularLocation>
        <location evidence="1">Nucleus</location>
    </subcellularLocation>
</comment>
<reference evidence="7" key="1">
    <citation type="submission" date="2020-01" db="EMBL/GenBank/DDBJ databases">
        <title>Genome Sequencing of Three Apophysomyces-Like Fungal Strains Confirms a Novel Fungal Genus in the Mucoromycota with divergent Burkholderia-like Endosymbiotic Bacteria.</title>
        <authorList>
            <person name="Stajich J.E."/>
            <person name="Macias A.M."/>
            <person name="Carter-House D."/>
            <person name="Lovett B."/>
            <person name="Kasson L.R."/>
            <person name="Berry K."/>
            <person name="Grigoriev I."/>
            <person name="Chang Y."/>
            <person name="Spatafora J."/>
            <person name="Kasson M.T."/>
        </authorList>
    </citation>
    <scope>NUCLEOTIDE SEQUENCE</scope>
    <source>
        <strain evidence="7">NRRL A-21654</strain>
    </source>
</reference>
<evidence type="ECO:0008006" key="9">
    <source>
        <dbReference type="Google" id="ProtNLM"/>
    </source>
</evidence>
<keyword evidence="3" id="KW-0539">Nucleus</keyword>
<feature type="region of interest" description="Disordered" evidence="4">
    <location>
        <begin position="345"/>
        <end position="403"/>
    </location>
</feature>
<dbReference type="InterPro" id="IPR011989">
    <property type="entry name" value="ARM-like"/>
</dbReference>
<dbReference type="SUPFAM" id="SSF48371">
    <property type="entry name" value="ARM repeat"/>
    <property type="match status" value="1"/>
</dbReference>
<feature type="region of interest" description="Disordered" evidence="4">
    <location>
        <begin position="265"/>
        <end position="303"/>
    </location>
</feature>